<dbReference type="EMBL" id="JANBOJ010000424">
    <property type="protein sequence ID" value="KAJ1719334.1"/>
    <property type="molecule type" value="Genomic_DNA"/>
</dbReference>
<name>A0A9W8CNB2_9FUNG</name>
<dbReference type="OrthoDB" id="415889at2759"/>
<dbReference type="SUPFAM" id="SSF48150">
    <property type="entry name" value="DNA-glycosylase"/>
    <property type="match status" value="1"/>
</dbReference>
<comment type="caution">
    <text evidence="5">The sequence shown here is derived from an EMBL/GenBank/DDBJ whole genome shotgun (WGS) entry which is preliminary data.</text>
</comment>
<dbReference type="CDD" id="cd00056">
    <property type="entry name" value="ENDO3c"/>
    <property type="match status" value="1"/>
</dbReference>
<dbReference type="SMART" id="SM00478">
    <property type="entry name" value="ENDO3c"/>
    <property type="match status" value="1"/>
</dbReference>
<dbReference type="Gene3D" id="1.10.340.30">
    <property type="entry name" value="Hypothetical protein, domain 2"/>
    <property type="match status" value="1"/>
</dbReference>
<keyword evidence="6" id="KW-1185">Reference proteome</keyword>
<comment type="similarity">
    <text evidence="1">Belongs to the alkylbase DNA glycosidase AlkA family.</text>
</comment>
<evidence type="ECO:0000256" key="2">
    <source>
        <dbReference type="ARBA" id="ARBA00022763"/>
    </source>
</evidence>
<dbReference type="GO" id="GO:0008725">
    <property type="term" value="F:DNA-3-methyladenine glycosylase activity"/>
    <property type="evidence" value="ECO:0007669"/>
    <property type="project" value="TreeGrafter"/>
</dbReference>
<feature type="domain" description="HhH-GPD" evidence="4">
    <location>
        <begin position="139"/>
        <end position="318"/>
    </location>
</feature>
<dbReference type="InterPro" id="IPR003265">
    <property type="entry name" value="HhH-GPD_domain"/>
</dbReference>
<dbReference type="PANTHER" id="PTHR43003">
    <property type="entry name" value="DNA-3-METHYLADENINE GLYCOSYLASE"/>
    <property type="match status" value="1"/>
</dbReference>
<proteinExistence type="inferred from homology"/>
<dbReference type="Pfam" id="PF00730">
    <property type="entry name" value="HhH-GPD"/>
    <property type="match status" value="1"/>
</dbReference>
<reference evidence="5" key="1">
    <citation type="submission" date="2022-07" db="EMBL/GenBank/DDBJ databases">
        <title>Phylogenomic reconstructions and comparative analyses of Kickxellomycotina fungi.</title>
        <authorList>
            <person name="Reynolds N.K."/>
            <person name="Stajich J.E."/>
            <person name="Barry K."/>
            <person name="Grigoriev I.V."/>
            <person name="Crous P."/>
            <person name="Smith M.E."/>
        </authorList>
    </citation>
    <scope>NUCLEOTIDE SEQUENCE</scope>
    <source>
        <strain evidence="5">NBRC 32514</strain>
    </source>
</reference>
<dbReference type="GO" id="GO:0006285">
    <property type="term" value="P:base-excision repair, AP site formation"/>
    <property type="evidence" value="ECO:0007669"/>
    <property type="project" value="TreeGrafter"/>
</dbReference>
<evidence type="ECO:0000313" key="5">
    <source>
        <dbReference type="EMBL" id="KAJ1719334.1"/>
    </source>
</evidence>
<dbReference type="InterPro" id="IPR051912">
    <property type="entry name" value="Alkylbase_DNA_Glycosylase/TA"/>
</dbReference>
<dbReference type="Gene3D" id="1.10.1670.40">
    <property type="match status" value="1"/>
</dbReference>
<dbReference type="GO" id="GO:0032131">
    <property type="term" value="F:alkylated DNA binding"/>
    <property type="evidence" value="ECO:0007669"/>
    <property type="project" value="TreeGrafter"/>
</dbReference>
<dbReference type="GO" id="GO:0005634">
    <property type="term" value="C:nucleus"/>
    <property type="evidence" value="ECO:0007669"/>
    <property type="project" value="TreeGrafter"/>
</dbReference>
<evidence type="ECO:0000313" key="6">
    <source>
        <dbReference type="Proteomes" id="UP001149813"/>
    </source>
</evidence>
<accession>A0A9W8CNB2</accession>
<evidence type="ECO:0000256" key="1">
    <source>
        <dbReference type="ARBA" id="ARBA00010817"/>
    </source>
</evidence>
<keyword evidence="2" id="KW-0227">DNA damage</keyword>
<protein>
    <recommendedName>
        <fullName evidence="4">HhH-GPD domain-containing protein</fullName>
    </recommendedName>
</protein>
<evidence type="ECO:0000256" key="3">
    <source>
        <dbReference type="ARBA" id="ARBA00023204"/>
    </source>
</evidence>
<evidence type="ECO:0000259" key="4">
    <source>
        <dbReference type="SMART" id="SM00478"/>
    </source>
</evidence>
<gene>
    <name evidence="5" type="ORF">LPJ53_005886</name>
</gene>
<dbReference type="GO" id="GO:0032993">
    <property type="term" value="C:protein-DNA complex"/>
    <property type="evidence" value="ECO:0007669"/>
    <property type="project" value="TreeGrafter"/>
</dbReference>
<dbReference type="GO" id="GO:0006307">
    <property type="term" value="P:DNA alkylation repair"/>
    <property type="evidence" value="ECO:0007669"/>
    <property type="project" value="TreeGrafter"/>
</dbReference>
<dbReference type="GO" id="GO:0043916">
    <property type="term" value="F:DNA-7-methylguanine glycosylase activity"/>
    <property type="evidence" value="ECO:0007669"/>
    <property type="project" value="TreeGrafter"/>
</dbReference>
<sequence>MRRSARILEKTASEASAASAQTKAKVAVVKTSKVTKTKAKAKVDNKGLKGKSAIATSSVIAIAKAPTLVAVARVSLDPNASPTVHLGTQEALDAAIAHLKAADPKLGKFIDTVTEPCSLVLARDRSDHTSYVSLCQSVIYQQLAGKAAAAILLRFLKRYGELKDPNKANILEADDGSLTSDDFIFPSAAHVTTLDVDEMKAVGLGQRKAEYLKEVANQFNDGNLSDEKLANMSDEEASQALVSIRGIGQWTADMFLMFHLKRPNVLPTLDLAIRKAMCHHFGVPFGKKTPTHEQMVEMGAVWEPYRSVATWYMWRLIGTITQKS</sequence>
<dbReference type="PANTHER" id="PTHR43003:SF5">
    <property type="entry name" value="DNA-3-METHYLADENINE GLYCOSYLASE"/>
    <property type="match status" value="1"/>
</dbReference>
<dbReference type="Proteomes" id="UP001149813">
    <property type="component" value="Unassembled WGS sequence"/>
</dbReference>
<keyword evidence="3" id="KW-0234">DNA repair</keyword>
<organism evidence="5 6">
    <name type="scientific">Coemansia erecta</name>
    <dbReference type="NCBI Taxonomy" id="147472"/>
    <lineage>
        <taxon>Eukaryota</taxon>
        <taxon>Fungi</taxon>
        <taxon>Fungi incertae sedis</taxon>
        <taxon>Zoopagomycota</taxon>
        <taxon>Kickxellomycotina</taxon>
        <taxon>Kickxellomycetes</taxon>
        <taxon>Kickxellales</taxon>
        <taxon>Kickxellaceae</taxon>
        <taxon>Coemansia</taxon>
    </lineage>
</organism>
<dbReference type="AlphaFoldDB" id="A0A9W8CNB2"/>
<dbReference type="InterPro" id="IPR011257">
    <property type="entry name" value="DNA_glycosylase"/>
</dbReference>
<dbReference type="FunFam" id="1.10.340.30:FF:000004">
    <property type="entry name" value="DNA-3-methyladenine glycosylase II"/>
    <property type="match status" value="1"/>
</dbReference>